<evidence type="ECO:0000256" key="1">
    <source>
        <dbReference type="SAM" id="Coils"/>
    </source>
</evidence>
<dbReference type="RefSeq" id="WP_379751824.1">
    <property type="nucleotide sequence ID" value="NZ_JBHSMR010000004.1"/>
</dbReference>
<evidence type="ECO:0000313" key="2">
    <source>
        <dbReference type="EMBL" id="MFC5477191.1"/>
    </source>
</evidence>
<comment type="caution">
    <text evidence="2">The sequence shown here is derived from an EMBL/GenBank/DDBJ whole genome shotgun (WGS) entry which is preliminary data.</text>
</comment>
<gene>
    <name evidence="2" type="ORF">ACFPQ5_03250</name>
</gene>
<proteinExistence type="predicted"/>
<protein>
    <recommendedName>
        <fullName evidence="4">DUF883 domain-containing protein</fullName>
    </recommendedName>
</protein>
<dbReference type="Proteomes" id="UP001596101">
    <property type="component" value="Unassembled WGS sequence"/>
</dbReference>
<accession>A0ABW0MI74</accession>
<evidence type="ECO:0000313" key="3">
    <source>
        <dbReference type="Proteomes" id="UP001596101"/>
    </source>
</evidence>
<name>A0ABW0MI74_9BURK</name>
<feature type="coiled-coil region" evidence="1">
    <location>
        <begin position="3"/>
        <end position="30"/>
    </location>
</feature>
<organism evidence="2 3">
    <name type="scientific">Massilia suwonensis</name>
    <dbReference type="NCBI Taxonomy" id="648895"/>
    <lineage>
        <taxon>Bacteria</taxon>
        <taxon>Pseudomonadati</taxon>
        <taxon>Pseudomonadota</taxon>
        <taxon>Betaproteobacteria</taxon>
        <taxon>Burkholderiales</taxon>
        <taxon>Oxalobacteraceae</taxon>
        <taxon>Telluria group</taxon>
        <taxon>Massilia</taxon>
    </lineage>
</organism>
<evidence type="ECO:0008006" key="4">
    <source>
        <dbReference type="Google" id="ProtNLM"/>
    </source>
</evidence>
<dbReference type="EMBL" id="JBHSMR010000004">
    <property type="protein sequence ID" value="MFC5477191.1"/>
    <property type="molecule type" value="Genomic_DNA"/>
</dbReference>
<sequence>MQSDKETAANEALKEALKALQRAGELCERADYGSQVLGPLRDAQRDTQYALDTALGRN</sequence>
<keyword evidence="3" id="KW-1185">Reference proteome</keyword>
<keyword evidence="1" id="KW-0175">Coiled coil</keyword>
<reference evidence="3" key="1">
    <citation type="journal article" date="2019" name="Int. J. Syst. Evol. Microbiol.">
        <title>The Global Catalogue of Microorganisms (GCM) 10K type strain sequencing project: providing services to taxonomists for standard genome sequencing and annotation.</title>
        <authorList>
            <consortium name="The Broad Institute Genomics Platform"/>
            <consortium name="The Broad Institute Genome Sequencing Center for Infectious Disease"/>
            <person name="Wu L."/>
            <person name="Ma J."/>
        </authorList>
    </citation>
    <scope>NUCLEOTIDE SEQUENCE [LARGE SCALE GENOMIC DNA]</scope>
    <source>
        <strain evidence="3">CCUG 43111</strain>
    </source>
</reference>